<name>A0A1H0N6N2_9CLOT</name>
<accession>A0A1H0N6N2</accession>
<dbReference type="OrthoDB" id="1910205at2"/>
<keyword evidence="2" id="KW-1185">Reference proteome</keyword>
<proteinExistence type="predicted"/>
<gene>
    <name evidence="1" type="ORF">SAMN04488529_101706</name>
</gene>
<reference evidence="1 2" key="1">
    <citation type="submission" date="2016-10" db="EMBL/GenBank/DDBJ databases">
        <authorList>
            <person name="de Groot N.N."/>
        </authorList>
    </citation>
    <scope>NUCLEOTIDE SEQUENCE [LARGE SCALE GENOMIC DNA]</scope>
    <source>
        <strain evidence="1 2">DSM 12272</strain>
    </source>
</reference>
<evidence type="ECO:0000313" key="1">
    <source>
        <dbReference type="EMBL" id="SDO88176.1"/>
    </source>
</evidence>
<dbReference type="AlphaFoldDB" id="A0A1H0N6N2"/>
<dbReference type="RefSeq" id="WP_089965879.1">
    <property type="nucleotide sequence ID" value="NZ_FNJM01000001.1"/>
</dbReference>
<protein>
    <submittedName>
        <fullName evidence="1">Intein N-terminal splicing region</fullName>
    </submittedName>
</protein>
<organism evidence="1 2">
    <name type="scientific">Clostridium gasigenes</name>
    <dbReference type="NCBI Taxonomy" id="94869"/>
    <lineage>
        <taxon>Bacteria</taxon>
        <taxon>Bacillati</taxon>
        <taxon>Bacillota</taxon>
        <taxon>Clostridia</taxon>
        <taxon>Eubacteriales</taxon>
        <taxon>Clostridiaceae</taxon>
        <taxon>Clostridium</taxon>
    </lineage>
</organism>
<evidence type="ECO:0000313" key="2">
    <source>
        <dbReference type="Proteomes" id="UP000198597"/>
    </source>
</evidence>
<dbReference type="EMBL" id="FNJM01000001">
    <property type="protein sequence ID" value="SDO88176.1"/>
    <property type="molecule type" value="Genomic_DNA"/>
</dbReference>
<dbReference type="STRING" id="94869.SAMN04488529_101706"/>
<dbReference type="Proteomes" id="UP000198597">
    <property type="component" value="Unassembled WGS sequence"/>
</dbReference>
<sequence length="197" mass="22202">METSYAQLDGDILYNVKRVEIEELDILTGDIKVAGQKFILSCDSEIGLDPEINEGKKQVLRDATRILAQTKEEDLLESMKLKLTSVKFPVAALPIIQGGTIRFDATDKLKIVGYDAPTMAEGSKNKKSFRLTAYVENYEGEAVVNYVKFSFWKCKGKPIKLDFKKDFFAPEFEITATENTKLKKSAYSFDYVDTLPA</sequence>